<dbReference type="EMBL" id="ACBZ01000157">
    <property type="protein sequence ID" value="EEG48272.1"/>
    <property type="molecule type" value="Genomic_DNA"/>
</dbReference>
<organism evidence="2 3">
    <name type="scientific">Blautia hydrogenotrophica (strain DSM 10507 / JCM 14656 / S5a33)</name>
    <name type="common">Ruminococcus hydrogenotrophicus</name>
    <dbReference type="NCBI Taxonomy" id="476272"/>
    <lineage>
        <taxon>Bacteria</taxon>
        <taxon>Bacillati</taxon>
        <taxon>Bacillota</taxon>
        <taxon>Clostridia</taxon>
        <taxon>Lachnospirales</taxon>
        <taxon>Lachnospiraceae</taxon>
        <taxon>Blautia</taxon>
    </lineage>
</organism>
<dbReference type="GO" id="GO:0003677">
    <property type="term" value="F:DNA binding"/>
    <property type="evidence" value="ECO:0007669"/>
    <property type="project" value="InterPro"/>
</dbReference>
<reference evidence="2 3" key="1">
    <citation type="submission" date="2009-01" db="EMBL/GenBank/DDBJ databases">
        <authorList>
            <person name="Fulton L."/>
            <person name="Clifton S."/>
            <person name="Fulton B."/>
            <person name="Xu J."/>
            <person name="Minx P."/>
            <person name="Pepin K.H."/>
            <person name="Johnson M."/>
            <person name="Bhonagiri V."/>
            <person name="Nash W.E."/>
            <person name="Mardis E.R."/>
            <person name="Wilson R.K."/>
        </authorList>
    </citation>
    <scope>NUCLEOTIDE SEQUENCE [LARGE SCALE GENOMIC DNA]</scope>
    <source>
        <strain evidence="3">DSM 10507 / JCM 14656 / S5a33</strain>
    </source>
</reference>
<feature type="domain" description="ERCC4" evidence="1">
    <location>
        <begin position="17"/>
        <end position="159"/>
    </location>
</feature>
<dbReference type="PATRIC" id="fig|476272.21.peg.965"/>
<sequence length="179" mass="21287">MNIFEQKEVLKTFEILVDTREQDTEKSRKRYEEFGVPYTKKTLSYGDYTYNLILPNGTKLYDNSETISPICAVERKMNLDELAGCFTRSRQRFQREFERALDNHCRIYLLCENSNWENLLNGKYRSKFHPKAFAASTIAWMIRYNLNVIFCKEETSGKLIKEVLYRDAKERLERGEFDG</sequence>
<protein>
    <recommendedName>
        <fullName evidence="1">ERCC4 domain-containing protein</fullName>
    </recommendedName>
</protein>
<dbReference type="AlphaFoldDB" id="C0CPN1"/>
<dbReference type="Pfam" id="PF02732">
    <property type="entry name" value="ERCC4"/>
    <property type="match status" value="1"/>
</dbReference>
<evidence type="ECO:0000259" key="1">
    <source>
        <dbReference type="Pfam" id="PF02732"/>
    </source>
</evidence>
<dbReference type="GO" id="GO:0006259">
    <property type="term" value="P:DNA metabolic process"/>
    <property type="evidence" value="ECO:0007669"/>
    <property type="project" value="UniProtKB-ARBA"/>
</dbReference>
<dbReference type="InterPro" id="IPR011335">
    <property type="entry name" value="Restrct_endonuc-II-like"/>
</dbReference>
<evidence type="ECO:0000313" key="2">
    <source>
        <dbReference type="EMBL" id="EEG48272.1"/>
    </source>
</evidence>
<dbReference type="HOGENOM" id="CLU_118021_0_0_9"/>
<accession>C0CPN1</accession>
<dbReference type="GO" id="GO:0004518">
    <property type="term" value="F:nuclease activity"/>
    <property type="evidence" value="ECO:0007669"/>
    <property type="project" value="InterPro"/>
</dbReference>
<keyword evidence="3" id="KW-1185">Reference proteome</keyword>
<name>C0CPN1_BLAHS</name>
<gene>
    <name evidence="2" type="ORF">RUMHYD_02832</name>
</gene>
<evidence type="ECO:0000313" key="3">
    <source>
        <dbReference type="Proteomes" id="UP000003100"/>
    </source>
</evidence>
<proteinExistence type="predicted"/>
<comment type="caution">
    <text evidence="2">The sequence shown here is derived from an EMBL/GenBank/DDBJ whole genome shotgun (WGS) entry which is preliminary data.</text>
</comment>
<dbReference type="eggNOG" id="COG1948">
    <property type="taxonomic scope" value="Bacteria"/>
</dbReference>
<dbReference type="Proteomes" id="UP000003100">
    <property type="component" value="Unassembled WGS sequence"/>
</dbReference>
<reference evidence="2 3" key="2">
    <citation type="submission" date="2009-02" db="EMBL/GenBank/DDBJ databases">
        <title>Draft genome sequence of Blautia hydrogenotrophica DSM 10507 (Ruminococcus hydrogenotrophicus DSM 10507).</title>
        <authorList>
            <person name="Sudarsanam P."/>
            <person name="Ley R."/>
            <person name="Guruge J."/>
            <person name="Turnbaugh P.J."/>
            <person name="Mahowald M."/>
            <person name="Liep D."/>
            <person name="Gordon J."/>
        </authorList>
    </citation>
    <scope>NUCLEOTIDE SEQUENCE [LARGE SCALE GENOMIC DNA]</scope>
    <source>
        <strain evidence="3">DSM 10507 / JCM 14656 / S5a33</strain>
    </source>
</reference>
<dbReference type="SUPFAM" id="SSF52980">
    <property type="entry name" value="Restriction endonuclease-like"/>
    <property type="match status" value="1"/>
</dbReference>
<dbReference type="InterPro" id="IPR006166">
    <property type="entry name" value="ERCC4_domain"/>
</dbReference>
<dbReference type="Gene3D" id="3.40.50.10130">
    <property type="match status" value="1"/>
</dbReference>